<gene>
    <name evidence="1" type="ORF">J2W83_002404</name>
</gene>
<evidence type="ECO:0000313" key="1">
    <source>
        <dbReference type="EMBL" id="MDR6712803.1"/>
    </source>
</evidence>
<dbReference type="EMBL" id="JAVDTH010000011">
    <property type="protein sequence ID" value="MDR6712803.1"/>
    <property type="molecule type" value="Genomic_DNA"/>
</dbReference>
<protein>
    <submittedName>
        <fullName evidence="1">Uncharacterized protein</fullName>
    </submittedName>
</protein>
<organism evidence="1 2">
    <name type="scientific">Pseudomonas hunanensis</name>
    <dbReference type="NCBI Taxonomy" id="1247546"/>
    <lineage>
        <taxon>Bacteria</taxon>
        <taxon>Pseudomonadati</taxon>
        <taxon>Pseudomonadota</taxon>
        <taxon>Gammaproteobacteria</taxon>
        <taxon>Pseudomonadales</taxon>
        <taxon>Pseudomonadaceae</taxon>
        <taxon>Pseudomonas</taxon>
    </lineage>
</organism>
<keyword evidence="2" id="KW-1185">Reference proteome</keyword>
<sequence length="214" mass="23158">MPLSKITPAQTPPVTSRLQEAERRSRSRSTATATAGESLRSRFVYLPADLWGGWAGLRPAICVGSTGLFAGQARSYRIYADVEFDAGPVGAGLSREEARTSTPPATIENNASPDAARDFETSGDRSEGTPKRSVGPDAGASGFWLLFSKKKSDPPKGGRGQWRHHINWISPQPTSPSLPANPEEPFRYTPGRSWVRYPAVPRHNAAPKLTAYLA</sequence>
<comment type="caution">
    <text evidence="1">The sequence shown here is derived from an EMBL/GenBank/DDBJ whole genome shotgun (WGS) entry which is preliminary data.</text>
</comment>
<dbReference type="Proteomes" id="UP001259587">
    <property type="component" value="Unassembled WGS sequence"/>
</dbReference>
<proteinExistence type="predicted"/>
<reference evidence="1" key="1">
    <citation type="submission" date="2023-07" db="EMBL/GenBank/DDBJ databases">
        <title>Sorghum-associated microbial communities from plants grown in Nebraska, USA.</title>
        <authorList>
            <person name="Schachtman D."/>
        </authorList>
    </citation>
    <scope>NUCLEOTIDE SEQUENCE</scope>
    <source>
        <strain evidence="1">BE56</strain>
    </source>
</reference>
<name>A0ACC6K2Y5_9PSED</name>
<evidence type="ECO:0000313" key="2">
    <source>
        <dbReference type="Proteomes" id="UP001259587"/>
    </source>
</evidence>
<accession>A0ACC6K2Y5</accession>